<dbReference type="RefSeq" id="WP_345864276.1">
    <property type="nucleotide sequence ID" value="NZ_JBDIMF010000002.1"/>
</dbReference>
<feature type="domain" description="NlpC/P60" evidence="5">
    <location>
        <begin position="1"/>
        <end position="133"/>
    </location>
</feature>
<evidence type="ECO:0000313" key="6">
    <source>
        <dbReference type="EMBL" id="MEN2786492.1"/>
    </source>
</evidence>
<accession>A0ABU9XRN0</accession>
<dbReference type="PROSITE" id="PS51935">
    <property type="entry name" value="NLPC_P60"/>
    <property type="match status" value="1"/>
</dbReference>
<keyword evidence="7" id="KW-1185">Reference proteome</keyword>
<evidence type="ECO:0000256" key="1">
    <source>
        <dbReference type="ARBA" id="ARBA00007074"/>
    </source>
</evidence>
<proteinExistence type="inferred from homology"/>
<keyword evidence="2" id="KW-0645">Protease</keyword>
<reference evidence="6 7" key="1">
    <citation type="submission" date="2024-05" db="EMBL/GenBank/DDBJ databases">
        <authorList>
            <person name="Liu Q."/>
            <person name="Xin Y.-H."/>
        </authorList>
    </citation>
    <scope>NUCLEOTIDE SEQUENCE [LARGE SCALE GENOMIC DNA]</scope>
    <source>
        <strain evidence="6 7">CGMCC 1.15349</strain>
    </source>
</reference>
<evidence type="ECO:0000256" key="4">
    <source>
        <dbReference type="ARBA" id="ARBA00022807"/>
    </source>
</evidence>
<dbReference type="InterPro" id="IPR038765">
    <property type="entry name" value="Papain-like_cys_pep_sf"/>
</dbReference>
<dbReference type="EMBL" id="JBDIMF010000002">
    <property type="protein sequence ID" value="MEN2786492.1"/>
    <property type="molecule type" value="Genomic_DNA"/>
</dbReference>
<keyword evidence="4" id="KW-0788">Thiol protease</keyword>
<evidence type="ECO:0000256" key="3">
    <source>
        <dbReference type="ARBA" id="ARBA00022801"/>
    </source>
</evidence>
<evidence type="ECO:0000259" key="5">
    <source>
        <dbReference type="PROSITE" id="PS51935"/>
    </source>
</evidence>
<protein>
    <submittedName>
        <fullName evidence="6">Peptidoglycan endopeptidase</fullName>
    </submittedName>
</protein>
<dbReference type="Proteomes" id="UP001404104">
    <property type="component" value="Unassembled WGS sequence"/>
</dbReference>
<gene>
    <name evidence="6" type="ORF">ABC969_08680</name>
</gene>
<dbReference type="Gene3D" id="3.90.1720.10">
    <property type="entry name" value="endopeptidase domain like (from Nostoc punctiforme)"/>
    <property type="match status" value="1"/>
</dbReference>
<comment type="caution">
    <text evidence="6">The sequence shown here is derived from an EMBL/GenBank/DDBJ whole genome shotgun (WGS) entry which is preliminary data.</text>
</comment>
<organism evidence="6 7">
    <name type="scientific">Sphingomonas qilianensis</name>
    <dbReference type="NCBI Taxonomy" id="1736690"/>
    <lineage>
        <taxon>Bacteria</taxon>
        <taxon>Pseudomonadati</taxon>
        <taxon>Pseudomonadota</taxon>
        <taxon>Alphaproteobacteria</taxon>
        <taxon>Sphingomonadales</taxon>
        <taxon>Sphingomonadaceae</taxon>
        <taxon>Sphingomonas</taxon>
    </lineage>
</organism>
<name>A0ABU9XRN0_9SPHN</name>
<evidence type="ECO:0000256" key="2">
    <source>
        <dbReference type="ARBA" id="ARBA00022670"/>
    </source>
</evidence>
<dbReference type="InterPro" id="IPR000064">
    <property type="entry name" value="NLP_P60_dom"/>
</dbReference>
<keyword evidence="3" id="KW-0378">Hydrolase</keyword>
<sequence>MSARERAVTAARAAVGVKYRLHGRDPQFGVDCVGLAGLALRAAGCTDAIPAGYALRGGTADAMLALIDRGSLVRTDHPIPGDLLLFAAGPAQFHLAIMAEDGIYHADAMLRRVVERPGTPPWPLVAAWALIEDALTSDLLRGEG</sequence>
<dbReference type="SUPFAM" id="SSF54001">
    <property type="entry name" value="Cysteine proteinases"/>
    <property type="match status" value="1"/>
</dbReference>
<evidence type="ECO:0000313" key="7">
    <source>
        <dbReference type="Proteomes" id="UP001404104"/>
    </source>
</evidence>
<comment type="similarity">
    <text evidence="1">Belongs to the peptidase C40 family.</text>
</comment>